<dbReference type="AlphaFoldDB" id="E9S8Y9"/>
<accession>E9S8Y9</accession>
<keyword evidence="2" id="KW-1185">Reference proteome</keyword>
<dbReference type="Gene3D" id="1.10.1070.20">
    <property type="match status" value="1"/>
</dbReference>
<proteinExistence type="predicted"/>
<dbReference type="RefSeq" id="WP_002847413.1">
    <property type="nucleotide sequence ID" value="NZ_ADKM02000031.1"/>
</dbReference>
<name>E9S8Y9_RUMAL</name>
<dbReference type="Proteomes" id="UP000004259">
    <property type="component" value="Unassembled WGS sequence"/>
</dbReference>
<gene>
    <name evidence="1" type="ORF">CUS_5634</name>
</gene>
<organism evidence="1 2">
    <name type="scientific">Ruminococcus albus 8</name>
    <dbReference type="NCBI Taxonomy" id="246199"/>
    <lineage>
        <taxon>Bacteria</taxon>
        <taxon>Bacillati</taxon>
        <taxon>Bacillota</taxon>
        <taxon>Clostridia</taxon>
        <taxon>Eubacteriales</taxon>
        <taxon>Oscillospiraceae</taxon>
        <taxon>Ruminococcus</taxon>
    </lineage>
</organism>
<comment type="caution">
    <text evidence="1">The sequence shown here is derived from an EMBL/GenBank/DDBJ whole genome shotgun (WGS) entry which is preliminary data.</text>
</comment>
<protein>
    <submittedName>
        <fullName evidence="1">Conserved domain protein</fullName>
    </submittedName>
</protein>
<evidence type="ECO:0000313" key="1">
    <source>
        <dbReference type="EMBL" id="EGC04267.1"/>
    </source>
</evidence>
<reference evidence="1 2" key="1">
    <citation type="submission" date="2011-02" db="EMBL/GenBank/DDBJ databases">
        <authorList>
            <person name="Nelson K.E."/>
            <person name="Sutton G."/>
            <person name="Torralba M."/>
            <person name="Durkin S."/>
            <person name="Harkins D."/>
            <person name="Montgomery R."/>
            <person name="Ziemer C."/>
            <person name="Klaassens E."/>
            <person name="Ocuiv P."/>
            <person name="Morrison M."/>
        </authorList>
    </citation>
    <scope>NUCLEOTIDE SEQUENCE [LARGE SCALE GENOMIC DNA]</scope>
    <source>
        <strain evidence="1 2">8</strain>
    </source>
</reference>
<sequence length="377" mass="43751">MNEYLIMHRNTVIAKADDEVVTEIINKPLCPAMIFEGAYLERWLRSRSVDTHRSNSRRLYKALRLKNDAGISEIISVGHGITINDNWWIKRKDENINYDTITDYNSEIADISLNGFSDKSVNISGYTQLGTTGSYEKAWRYIDGSWYMFKQGSKTELISEYFAFNFLKSLEKNVAEYRVNRQTLETGLEQEYIVTRDFTENGKYDFEPFFNYFDENEDYDFIISHLENIERGSAVSGLVDDYAEMCFYDALLFNVDRHNLNAGFLRDSNSGRIVCLSPLFDYNISLSAAGTLHFTDAKADLMRYFMSNETCMNIIKPLMPERDEIEYAINRATRECRLAFPNDNFNYSLFENYILSAYDHCSSGIERSNSQNSGIKR</sequence>
<dbReference type="STRING" id="246199.CUS_5634"/>
<dbReference type="OrthoDB" id="9812605at2"/>
<dbReference type="EMBL" id="ADKM02000031">
    <property type="protein sequence ID" value="EGC04267.1"/>
    <property type="molecule type" value="Genomic_DNA"/>
</dbReference>
<evidence type="ECO:0000313" key="2">
    <source>
        <dbReference type="Proteomes" id="UP000004259"/>
    </source>
</evidence>
<dbReference type="eggNOG" id="COG3550">
    <property type="taxonomic scope" value="Bacteria"/>
</dbReference>